<dbReference type="Gene3D" id="3.40.30.10">
    <property type="entry name" value="Glutaredoxin"/>
    <property type="match status" value="1"/>
</dbReference>
<evidence type="ECO:0000259" key="3">
    <source>
        <dbReference type="PROSITE" id="PS51352"/>
    </source>
</evidence>
<organism evidence="4 5">
    <name type="scientific">Edaphobacter acidisoli</name>
    <dbReference type="NCBI Taxonomy" id="2040573"/>
    <lineage>
        <taxon>Bacteria</taxon>
        <taxon>Pseudomonadati</taxon>
        <taxon>Acidobacteriota</taxon>
        <taxon>Terriglobia</taxon>
        <taxon>Terriglobales</taxon>
        <taxon>Acidobacteriaceae</taxon>
        <taxon>Edaphobacter</taxon>
    </lineage>
</organism>
<dbReference type="EMBL" id="BMJB01000001">
    <property type="protein sequence ID" value="GGA54321.1"/>
    <property type="molecule type" value="Genomic_DNA"/>
</dbReference>
<feature type="domain" description="Thioredoxin" evidence="3">
    <location>
        <begin position="43"/>
        <end position="181"/>
    </location>
</feature>
<dbReference type="GO" id="GO:0016491">
    <property type="term" value="F:oxidoreductase activity"/>
    <property type="evidence" value="ECO:0007669"/>
    <property type="project" value="InterPro"/>
</dbReference>
<evidence type="ECO:0000256" key="2">
    <source>
        <dbReference type="SAM" id="Phobius"/>
    </source>
</evidence>
<keyword evidence="1" id="KW-0676">Redox-active center</keyword>
<keyword evidence="2" id="KW-0472">Membrane</keyword>
<accession>A0A916VYY0</accession>
<gene>
    <name evidence="4" type="primary">ccmG</name>
    <name evidence="4" type="ORF">GCM10011507_01970</name>
</gene>
<dbReference type="PANTHER" id="PTHR42852:SF13">
    <property type="entry name" value="PROTEIN DIPZ"/>
    <property type="match status" value="1"/>
</dbReference>
<dbReference type="InterPro" id="IPR050553">
    <property type="entry name" value="Thioredoxin_ResA/DsbE_sf"/>
</dbReference>
<dbReference type="PROSITE" id="PS51352">
    <property type="entry name" value="THIOREDOXIN_2"/>
    <property type="match status" value="1"/>
</dbReference>
<keyword evidence="2" id="KW-1133">Transmembrane helix</keyword>
<dbReference type="SUPFAM" id="SSF52833">
    <property type="entry name" value="Thioredoxin-like"/>
    <property type="match status" value="1"/>
</dbReference>
<dbReference type="PANTHER" id="PTHR42852">
    <property type="entry name" value="THIOL:DISULFIDE INTERCHANGE PROTEIN DSBE"/>
    <property type="match status" value="1"/>
</dbReference>
<name>A0A916VYY0_9BACT</name>
<dbReference type="InterPro" id="IPR000866">
    <property type="entry name" value="AhpC/TSA"/>
</dbReference>
<dbReference type="Proteomes" id="UP000648801">
    <property type="component" value="Unassembled WGS sequence"/>
</dbReference>
<dbReference type="AlphaFoldDB" id="A0A916VYY0"/>
<dbReference type="PROSITE" id="PS00194">
    <property type="entry name" value="THIOREDOXIN_1"/>
    <property type="match status" value="1"/>
</dbReference>
<dbReference type="InterPro" id="IPR017937">
    <property type="entry name" value="Thioredoxin_CS"/>
</dbReference>
<comment type="caution">
    <text evidence="4">The sequence shown here is derived from an EMBL/GenBank/DDBJ whole genome shotgun (WGS) entry which is preliminary data.</text>
</comment>
<keyword evidence="5" id="KW-1185">Reference proteome</keyword>
<protein>
    <submittedName>
        <fullName evidence="4">Cytochrome c biogenesis protein</fullName>
    </submittedName>
</protein>
<dbReference type="CDD" id="cd02966">
    <property type="entry name" value="TlpA_like_family"/>
    <property type="match status" value="1"/>
</dbReference>
<feature type="transmembrane region" description="Helical" evidence="2">
    <location>
        <begin position="13"/>
        <end position="31"/>
    </location>
</feature>
<dbReference type="GO" id="GO:0016209">
    <property type="term" value="F:antioxidant activity"/>
    <property type="evidence" value="ECO:0007669"/>
    <property type="project" value="InterPro"/>
</dbReference>
<evidence type="ECO:0000313" key="5">
    <source>
        <dbReference type="Proteomes" id="UP000648801"/>
    </source>
</evidence>
<proteinExistence type="predicted"/>
<dbReference type="RefSeq" id="WP_229668592.1">
    <property type="nucleotide sequence ID" value="NZ_BMJB01000001.1"/>
</dbReference>
<dbReference type="InterPro" id="IPR036249">
    <property type="entry name" value="Thioredoxin-like_sf"/>
</dbReference>
<reference evidence="4" key="1">
    <citation type="journal article" date="2014" name="Int. J. Syst. Evol. Microbiol.">
        <title>Complete genome sequence of Corynebacterium casei LMG S-19264T (=DSM 44701T), isolated from a smear-ripened cheese.</title>
        <authorList>
            <consortium name="US DOE Joint Genome Institute (JGI-PGF)"/>
            <person name="Walter F."/>
            <person name="Albersmeier A."/>
            <person name="Kalinowski J."/>
            <person name="Ruckert C."/>
        </authorList>
    </citation>
    <scope>NUCLEOTIDE SEQUENCE</scope>
    <source>
        <strain evidence="4">CGMCC 1.15447</strain>
    </source>
</reference>
<keyword evidence="2" id="KW-0812">Transmembrane</keyword>
<dbReference type="InterPro" id="IPR013766">
    <property type="entry name" value="Thioredoxin_domain"/>
</dbReference>
<evidence type="ECO:0000313" key="4">
    <source>
        <dbReference type="EMBL" id="GGA54321.1"/>
    </source>
</evidence>
<reference evidence="4" key="2">
    <citation type="submission" date="2020-09" db="EMBL/GenBank/DDBJ databases">
        <authorList>
            <person name="Sun Q."/>
            <person name="Zhou Y."/>
        </authorList>
    </citation>
    <scope>NUCLEOTIDE SEQUENCE</scope>
    <source>
        <strain evidence="4">CGMCC 1.15447</strain>
    </source>
</reference>
<evidence type="ECO:0000256" key="1">
    <source>
        <dbReference type="ARBA" id="ARBA00023284"/>
    </source>
</evidence>
<sequence length="183" mass="20283">MTEVEANARRERWVMWGFVAAVVLLGAMGWYRAGSMAGKIAPVAERKSMPELVLDQLGGGEWKMVDHRGQVVLVNYWATWCGPCRDEMPGLARLARELGPQGLAVVGVSIDRGKRERVGEFVDEMKVPYPVVFPSPLSQVDAGLEGVPTTILVDREGRVAKSYVGAVRERDFRTDVEALLREQ</sequence>
<dbReference type="Pfam" id="PF00578">
    <property type="entry name" value="AhpC-TSA"/>
    <property type="match status" value="1"/>
</dbReference>